<dbReference type="PANTHER" id="PTHR10584">
    <property type="entry name" value="SUGAR KINASE"/>
    <property type="match status" value="1"/>
</dbReference>
<dbReference type="PANTHER" id="PTHR10584:SF166">
    <property type="entry name" value="RIBOKINASE"/>
    <property type="match status" value="1"/>
</dbReference>
<reference evidence="4 5" key="1">
    <citation type="submission" date="2023-07" db="EMBL/GenBank/DDBJ databases">
        <title>Genomic Encyclopedia of Type Strains, Phase IV (KMG-IV): sequencing the most valuable type-strain genomes for metagenomic binning, comparative biology and taxonomic classification.</title>
        <authorList>
            <person name="Goeker M."/>
        </authorList>
    </citation>
    <scope>NUCLEOTIDE SEQUENCE [LARGE SCALE GENOMIC DNA]</scope>
    <source>
        <strain evidence="4 5">DSM 12751</strain>
    </source>
</reference>
<dbReference type="EMBL" id="JAUSTY010000024">
    <property type="protein sequence ID" value="MDQ0168132.1"/>
    <property type="molecule type" value="Genomic_DNA"/>
</dbReference>
<dbReference type="RefSeq" id="WP_307397643.1">
    <property type="nucleotide sequence ID" value="NZ_BAAADK010000047.1"/>
</dbReference>
<dbReference type="SUPFAM" id="SSF53613">
    <property type="entry name" value="Ribokinase-like"/>
    <property type="match status" value="1"/>
</dbReference>
<keyword evidence="1 4" id="KW-0808">Transferase</keyword>
<sequence length="305" mass="32720">MSSYDVVVIGTIFVDIKGFPQLSYDPRGRNIGNVHFYHGGVGRNIVETMAQLEVKTAFASTVDSSALGQEVMERLKAKDIETSFVQEVEQGMGMWLAILNEQGDLAGSISQMPSHDNMEEAILSKVDEFVAASSAVALEIDLTERIAEAVVEKALQMERPIYALPGNLAVILKRKDLFQHVQCFICNDVEATKITGISLGSDIQVRAAAEALLALGMKQVVVTLGEKGCFYADATTKDQGFVAPIPTDVVDTTGAGDSFFAGTVAALSKGQSLEDAVLQGTRVAAATISSTESTCQNLQEKLQEY</sequence>
<dbReference type="InterPro" id="IPR029056">
    <property type="entry name" value="Ribokinase-like"/>
</dbReference>
<accession>A0ABT9W4F9</accession>
<comment type="caution">
    <text evidence="4">The sequence shown here is derived from an EMBL/GenBank/DDBJ whole genome shotgun (WGS) entry which is preliminary data.</text>
</comment>
<protein>
    <submittedName>
        <fullName evidence="4">Pseudouridine kinase</fullName>
        <ecNumber evidence="4">2.7.1.83</ecNumber>
    </submittedName>
</protein>
<organism evidence="4 5">
    <name type="scientific">Caldalkalibacillus horti</name>
    <dbReference type="NCBI Taxonomy" id="77523"/>
    <lineage>
        <taxon>Bacteria</taxon>
        <taxon>Bacillati</taxon>
        <taxon>Bacillota</taxon>
        <taxon>Bacilli</taxon>
        <taxon>Bacillales</taxon>
        <taxon>Bacillaceae</taxon>
        <taxon>Caldalkalibacillus</taxon>
    </lineage>
</organism>
<gene>
    <name evidence="4" type="ORF">J2S11_004084</name>
</gene>
<dbReference type="EC" id="2.7.1.83" evidence="4"/>
<evidence type="ECO:0000313" key="4">
    <source>
        <dbReference type="EMBL" id="MDQ0168132.1"/>
    </source>
</evidence>
<keyword evidence="2 4" id="KW-0418">Kinase</keyword>
<evidence type="ECO:0000256" key="2">
    <source>
        <dbReference type="ARBA" id="ARBA00022777"/>
    </source>
</evidence>
<name>A0ABT9W4F9_9BACI</name>
<dbReference type="Pfam" id="PF00294">
    <property type="entry name" value="PfkB"/>
    <property type="match status" value="1"/>
</dbReference>
<evidence type="ECO:0000256" key="1">
    <source>
        <dbReference type="ARBA" id="ARBA00022679"/>
    </source>
</evidence>
<evidence type="ECO:0000259" key="3">
    <source>
        <dbReference type="Pfam" id="PF00294"/>
    </source>
</evidence>
<feature type="domain" description="Carbohydrate kinase PfkB" evidence="3">
    <location>
        <begin position="5"/>
        <end position="293"/>
    </location>
</feature>
<dbReference type="GO" id="GO:0050225">
    <property type="term" value="F:pseudouridine kinase activity"/>
    <property type="evidence" value="ECO:0007669"/>
    <property type="project" value="UniProtKB-EC"/>
</dbReference>
<dbReference type="Proteomes" id="UP001235840">
    <property type="component" value="Unassembled WGS sequence"/>
</dbReference>
<dbReference type="Gene3D" id="3.40.1190.20">
    <property type="match status" value="1"/>
</dbReference>
<dbReference type="InterPro" id="IPR011611">
    <property type="entry name" value="PfkB_dom"/>
</dbReference>
<proteinExistence type="predicted"/>
<evidence type="ECO:0000313" key="5">
    <source>
        <dbReference type="Proteomes" id="UP001235840"/>
    </source>
</evidence>
<keyword evidence="5" id="KW-1185">Reference proteome</keyword>